<feature type="domain" description="4Fe-4S ferredoxin-type" evidence="7">
    <location>
        <begin position="127"/>
        <end position="157"/>
    </location>
</feature>
<dbReference type="GO" id="GO:0046872">
    <property type="term" value="F:metal ion binding"/>
    <property type="evidence" value="ECO:0007669"/>
    <property type="project" value="UniProtKB-KW"/>
</dbReference>
<dbReference type="InterPro" id="IPR019546">
    <property type="entry name" value="TAT_signal_bac_arc"/>
</dbReference>
<dbReference type="Gene3D" id="3.30.70.20">
    <property type="match status" value="3"/>
</dbReference>
<evidence type="ECO:0000256" key="6">
    <source>
        <dbReference type="ARBA" id="ARBA00023014"/>
    </source>
</evidence>
<evidence type="ECO:0000256" key="5">
    <source>
        <dbReference type="ARBA" id="ARBA00023004"/>
    </source>
</evidence>
<dbReference type="PANTHER" id="PTHR24960">
    <property type="entry name" value="PHOTOSYSTEM I IRON-SULFUR CENTER-RELATED"/>
    <property type="match status" value="1"/>
</dbReference>
<dbReference type="GO" id="GO:0042597">
    <property type="term" value="C:periplasmic space"/>
    <property type="evidence" value="ECO:0007669"/>
    <property type="project" value="UniProtKB-SubCell"/>
</dbReference>
<dbReference type="PROSITE" id="PS51318">
    <property type="entry name" value="TAT"/>
    <property type="match status" value="1"/>
</dbReference>
<dbReference type="InterPro" id="IPR017900">
    <property type="entry name" value="4Fe4S_Fe_S_CS"/>
</dbReference>
<dbReference type="Pfam" id="PF12838">
    <property type="entry name" value="Fer4_7"/>
    <property type="match status" value="1"/>
</dbReference>
<evidence type="ECO:0000256" key="2">
    <source>
        <dbReference type="ARBA" id="ARBA00011771"/>
    </source>
</evidence>
<dbReference type="NCBIfam" id="TIGR01409">
    <property type="entry name" value="TAT_signal_seq"/>
    <property type="match status" value="1"/>
</dbReference>
<dbReference type="PANTHER" id="PTHR24960:SF79">
    <property type="entry name" value="PHOTOSYSTEM I IRON-SULFUR CENTER"/>
    <property type="match status" value="1"/>
</dbReference>
<gene>
    <name evidence="8" type="ORF">SAMN02745702_00831</name>
</gene>
<keyword evidence="6" id="KW-0411">Iron-sulfur</keyword>
<dbReference type="EMBL" id="FUYA01000002">
    <property type="protein sequence ID" value="SKA67477.1"/>
    <property type="molecule type" value="Genomic_DNA"/>
</dbReference>
<evidence type="ECO:0000256" key="1">
    <source>
        <dbReference type="ARBA" id="ARBA00004418"/>
    </source>
</evidence>
<name>A0A1T4VRA5_9BACT</name>
<dbReference type="InterPro" id="IPR017896">
    <property type="entry name" value="4Fe4S_Fe-S-bd"/>
</dbReference>
<evidence type="ECO:0000256" key="4">
    <source>
        <dbReference type="ARBA" id="ARBA00022723"/>
    </source>
</evidence>
<evidence type="ECO:0000259" key="7">
    <source>
        <dbReference type="PROSITE" id="PS51379"/>
    </source>
</evidence>
<dbReference type="SUPFAM" id="SSF54862">
    <property type="entry name" value="4Fe-4S ferredoxins"/>
    <property type="match status" value="1"/>
</dbReference>
<dbReference type="AlphaFoldDB" id="A0A1T4VRA5"/>
<keyword evidence="9" id="KW-1185">Reference proteome</keyword>
<dbReference type="Pfam" id="PF12800">
    <property type="entry name" value="Fer4_4"/>
    <property type="match status" value="1"/>
</dbReference>
<feature type="domain" description="4Fe-4S ferredoxin-type" evidence="7">
    <location>
        <begin position="86"/>
        <end position="121"/>
    </location>
</feature>
<feature type="domain" description="4Fe-4S ferredoxin-type" evidence="7">
    <location>
        <begin position="47"/>
        <end position="78"/>
    </location>
</feature>
<keyword evidence="3" id="KW-0004">4Fe-4S</keyword>
<dbReference type="Pfam" id="PF12797">
    <property type="entry name" value="Fer4_2"/>
    <property type="match status" value="1"/>
</dbReference>
<feature type="domain" description="4Fe-4S ferredoxin-type" evidence="7">
    <location>
        <begin position="180"/>
        <end position="209"/>
    </location>
</feature>
<dbReference type="RefSeq" id="WP_078684136.1">
    <property type="nucleotide sequence ID" value="NZ_FUYA01000002.1"/>
</dbReference>
<dbReference type="PROSITE" id="PS00198">
    <property type="entry name" value="4FE4S_FER_1"/>
    <property type="match status" value="2"/>
</dbReference>
<dbReference type="STRING" id="1121442.SAMN02745702_00831"/>
<evidence type="ECO:0000256" key="3">
    <source>
        <dbReference type="ARBA" id="ARBA00022485"/>
    </source>
</evidence>
<reference evidence="8 9" key="1">
    <citation type="submission" date="2017-02" db="EMBL/GenBank/DDBJ databases">
        <authorList>
            <person name="Peterson S.W."/>
        </authorList>
    </citation>
    <scope>NUCLEOTIDE SEQUENCE [LARGE SCALE GENOMIC DNA]</scope>
    <source>
        <strain evidence="8 9">DSM 18034</strain>
    </source>
</reference>
<organism evidence="8 9">
    <name type="scientific">Desulfobaculum bizertense DSM 18034</name>
    <dbReference type="NCBI Taxonomy" id="1121442"/>
    <lineage>
        <taxon>Bacteria</taxon>
        <taxon>Pseudomonadati</taxon>
        <taxon>Thermodesulfobacteriota</taxon>
        <taxon>Desulfovibrionia</taxon>
        <taxon>Desulfovibrionales</taxon>
        <taxon>Desulfovibrionaceae</taxon>
        <taxon>Desulfobaculum</taxon>
    </lineage>
</organism>
<dbReference type="CDD" id="cd16373">
    <property type="entry name" value="DMSOR_beta_like"/>
    <property type="match status" value="1"/>
</dbReference>
<sequence length="218" mass="24018">MPQESKKKTALSRRSFLKFSAEATVAFGVVGGLSFASTERSYIRPPGAISAKEFSERCMRCGACAEVCPTRAITLLDLTTDIKNMGTPVVDYHLGGCTAWRGECMRCIDVCPTKALSPKAPLERKMGTAQIRTNECVNCMVCYRWCPIEGAVLFPNPNGGAPFVREKDIPEKIKVKNSPYKPWIDTEKCVGCGLCAHYCIAECIDMEALKEENAHAHR</sequence>
<keyword evidence="4" id="KW-0479">Metal-binding</keyword>
<protein>
    <submittedName>
        <fullName evidence="8">Ferredoxin-type protein NapG</fullName>
    </submittedName>
</protein>
<comment type="subcellular location">
    <subcellularLocation>
        <location evidence="1">Periplasm</location>
    </subcellularLocation>
</comment>
<evidence type="ECO:0000313" key="9">
    <source>
        <dbReference type="Proteomes" id="UP000189733"/>
    </source>
</evidence>
<comment type="subunit">
    <text evidence="2">Heterodimer of a large and a small subunit.</text>
</comment>
<dbReference type="Proteomes" id="UP000189733">
    <property type="component" value="Unassembled WGS sequence"/>
</dbReference>
<dbReference type="PROSITE" id="PS51379">
    <property type="entry name" value="4FE4S_FER_2"/>
    <property type="match status" value="4"/>
</dbReference>
<dbReference type="OrthoDB" id="9808559at2"/>
<proteinExistence type="predicted"/>
<keyword evidence="5" id="KW-0408">Iron</keyword>
<dbReference type="GO" id="GO:0051539">
    <property type="term" value="F:4 iron, 4 sulfur cluster binding"/>
    <property type="evidence" value="ECO:0007669"/>
    <property type="project" value="UniProtKB-KW"/>
</dbReference>
<evidence type="ECO:0000313" key="8">
    <source>
        <dbReference type="EMBL" id="SKA67477.1"/>
    </source>
</evidence>
<accession>A0A1T4VRA5</accession>
<dbReference type="InterPro" id="IPR050157">
    <property type="entry name" value="PSI_iron-sulfur_center"/>
</dbReference>
<dbReference type="InterPro" id="IPR006311">
    <property type="entry name" value="TAT_signal"/>
</dbReference>